<keyword evidence="3" id="KW-1185">Reference proteome</keyword>
<dbReference type="EMBL" id="JAJEPX010000037">
    <property type="protein sequence ID" value="MCC2177522.1"/>
    <property type="molecule type" value="Genomic_DNA"/>
</dbReference>
<accession>A0AAW4VX49</accession>
<reference evidence="2 3" key="1">
    <citation type="submission" date="2021-10" db="EMBL/GenBank/DDBJ databases">
        <title>Anaerobic single-cell dispensing facilitates the cultivation of human gut bacteria.</title>
        <authorList>
            <person name="Afrizal A."/>
        </authorList>
    </citation>
    <scope>NUCLEOTIDE SEQUENCE [LARGE SCALE GENOMIC DNA]</scope>
    <source>
        <strain evidence="2 3">CLA-AA-H270</strain>
    </source>
</reference>
<evidence type="ECO:0000256" key="1">
    <source>
        <dbReference type="ARBA" id="ARBA00022649"/>
    </source>
</evidence>
<dbReference type="Proteomes" id="UP001298753">
    <property type="component" value="Unassembled WGS sequence"/>
</dbReference>
<name>A0AAW4VX49_9FIRM</name>
<dbReference type="GeneID" id="98661193"/>
<organism evidence="2 3">
    <name type="scientific">Agathobaculum butyriciproducens</name>
    <dbReference type="NCBI Taxonomy" id="1628085"/>
    <lineage>
        <taxon>Bacteria</taxon>
        <taxon>Bacillati</taxon>
        <taxon>Bacillota</taxon>
        <taxon>Clostridia</taxon>
        <taxon>Eubacteriales</taxon>
        <taxon>Butyricicoccaceae</taxon>
        <taxon>Agathobaculum</taxon>
    </lineage>
</organism>
<dbReference type="AlphaFoldDB" id="A0AAW4VX49"/>
<dbReference type="InterPro" id="IPR035093">
    <property type="entry name" value="RelE/ParE_toxin_dom_sf"/>
</dbReference>
<dbReference type="Gene3D" id="3.30.2310.20">
    <property type="entry name" value="RelE-like"/>
    <property type="match status" value="1"/>
</dbReference>
<sequence length="106" mass="12705">MPELENKFQVIVSKRAAQQLVEHAVFMARLEERLARQLAADFRKAADSLQSFPYRNPILRSSVFVTEKYRKMVFGKWYLLIYQIKGERVFVEYVIDGRQDYQWLIQ</sequence>
<evidence type="ECO:0000313" key="3">
    <source>
        <dbReference type="Proteomes" id="UP001298753"/>
    </source>
</evidence>
<dbReference type="RefSeq" id="WP_186969143.1">
    <property type="nucleotide sequence ID" value="NZ_JAJEPX010000037.1"/>
</dbReference>
<dbReference type="Pfam" id="PF05016">
    <property type="entry name" value="ParE_toxin"/>
    <property type="match status" value="1"/>
</dbReference>
<gene>
    <name evidence="2" type="ORF">LKD22_10370</name>
</gene>
<protein>
    <submittedName>
        <fullName evidence="2">Type II toxin-antitoxin system RelE/ParE family toxin</fullName>
    </submittedName>
</protein>
<proteinExistence type="predicted"/>
<dbReference type="InterPro" id="IPR007712">
    <property type="entry name" value="RelE/ParE_toxin"/>
</dbReference>
<evidence type="ECO:0000313" key="2">
    <source>
        <dbReference type="EMBL" id="MCC2177522.1"/>
    </source>
</evidence>
<keyword evidence="1" id="KW-1277">Toxin-antitoxin system</keyword>
<comment type="caution">
    <text evidence="2">The sequence shown here is derived from an EMBL/GenBank/DDBJ whole genome shotgun (WGS) entry which is preliminary data.</text>
</comment>